<protein>
    <submittedName>
        <fullName evidence="2">Uncharacterized protein</fullName>
    </submittedName>
</protein>
<dbReference type="EMBL" id="JAJKFT010000010">
    <property type="protein sequence ID" value="MCC9630278.1"/>
    <property type="molecule type" value="Genomic_DNA"/>
</dbReference>
<keyword evidence="3" id="KW-1185">Reference proteome</keyword>
<comment type="caution">
    <text evidence="2">The sequence shown here is derived from an EMBL/GenBank/DDBJ whole genome shotgun (WGS) entry which is preliminary data.</text>
</comment>
<gene>
    <name evidence="2" type="ORF">LOC68_17930</name>
</gene>
<organism evidence="2 3">
    <name type="scientific">Blastopirellula sediminis</name>
    <dbReference type="NCBI Taxonomy" id="2894196"/>
    <lineage>
        <taxon>Bacteria</taxon>
        <taxon>Pseudomonadati</taxon>
        <taxon>Planctomycetota</taxon>
        <taxon>Planctomycetia</taxon>
        <taxon>Pirellulales</taxon>
        <taxon>Pirellulaceae</taxon>
        <taxon>Blastopirellula</taxon>
    </lineage>
</organism>
<sequence length="535" mass="58239">MPMAYAGPPGGFFGGFAPPQPPTPGYRSHSSSSSSPSVANDVLSIVGGAFGAFNQANNNQNHNHNHAYSHNNGYSYNNGYNRSYQPRTVPAPNVIPSPAPAPKPVQIQPKKNKAPVVTVKPKANVMFTSARFLSLTAANLQQINDEVIEQQENDLDEAEEKLKDHLPPDEATLLDQMNNSGITDRAKKMEILDAVKDGDADRARRLWVEANGRSTDARELEKKVDLQNQLNELRERNRNGDLSRRDLKNFANSVRDKMGAGRDRDELMDHLDKMADRADLQDLLNNATPNAGTMGLGSGSLSVIYNPNMPEGKVVNLGNGTVMVGTDRGELEIGQATLAEALGMKVAQGEPEPESDAKIPTSGVVLRNSKSSQGSVSYVVNSKYSYEMQPGHIQSLGNGPWTVAYDRGGSFGEAKYTLDKGTYEFRPSENGWNLYAKKFEVVIDNSGNPGEFHYVVNNVAKTVASNSTQTHTSEYPIEVRFDRGDGNGTKRKVLSDGRYEVAVSPQDNLWDLYSADAERSVATGNAATISLFGND</sequence>
<evidence type="ECO:0000313" key="2">
    <source>
        <dbReference type="EMBL" id="MCC9630278.1"/>
    </source>
</evidence>
<reference evidence="2" key="1">
    <citation type="submission" date="2021-11" db="EMBL/GenBank/DDBJ databases">
        <title>Genome sequence.</title>
        <authorList>
            <person name="Sun Q."/>
        </authorList>
    </citation>
    <scope>NUCLEOTIDE SEQUENCE</scope>
    <source>
        <strain evidence="2">JC732</strain>
    </source>
</reference>
<name>A0A9X1MN86_9BACT</name>
<feature type="region of interest" description="Disordered" evidence="1">
    <location>
        <begin position="1"/>
        <end position="38"/>
    </location>
</feature>
<evidence type="ECO:0000256" key="1">
    <source>
        <dbReference type="SAM" id="MobiDB-lite"/>
    </source>
</evidence>
<accession>A0A9X1MN86</accession>
<feature type="compositionally biased region" description="Low complexity" evidence="1">
    <location>
        <begin position="28"/>
        <end position="37"/>
    </location>
</feature>
<dbReference type="Proteomes" id="UP001139103">
    <property type="component" value="Unassembled WGS sequence"/>
</dbReference>
<dbReference type="RefSeq" id="WP_230221275.1">
    <property type="nucleotide sequence ID" value="NZ_JAJKFT010000010.1"/>
</dbReference>
<proteinExistence type="predicted"/>
<dbReference type="AlphaFoldDB" id="A0A9X1MN86"/>
<evidence type="ECO:0000313" key="3">
    <source>
        <dbReference type="Proteomes" id="UP001139103"/>
    </source>
</evidence>